<organism evidence="2 3">
    <name type="scientific">Tribolium castaneum</name>
    <name type="common">Red flour beetle</name>
    <dbReference type="NCBI Taxonomy" id="7070"/>
    <lineage>
        <taxon>Eukaryota</taxon>
        <taxon>Metazoa</taxon>
        <taxon>Ecdysozoa</taxon>
        <taxon>Arthropoda</taxon>
        <taxon>Hexapoda</taxon>
        <taxon>Insecta</taxon>
        <taxon>Pterygota</taxon>
        <taxon>Neoptera</taxon>
        <taxon>Endopterygota</taxon>
        <taxon>Coleoptera</taxon>
        <taxon>Polyphaga</taxon>
        <taxon>Cucujiformia</taxon>
        <taxon>Tenebrionidae</taxon>
        <taxon>Tenebrionidae incertae sedis</taxon>
        <taxon>Tribolium</taxon>
    </lineage>
</organism>
<accession>A0A139W8S0</accession>
<feature type="region of interest" description="Disordered" evidence="1">
    <location>
        <begin position="1"/>
        <end position="30"/>
    </location>
</feature>
<reference evidence="2 3" key="2">
    <citation type="journal article" date="2010" name="Nucleic Acids Res.">
        <title>BeetleBase in 2010: revisions to provide comprehensive genomic information for Tribolium castaneum.</title>
        <authorList>
            <person name="Kim H.S."/>
            <person name="Murphy T."/>
            <person name="Xia J."/>
            <person name="Caragea D."/>
            <person name="Park Y."/>
            <person name="Beeman R.W."/>
            <person name="Lorenzen M.D."/>
            <person name="Butcher S."/>
            <person name="Manak J.R."/>
            <person name="Brown S.J."/>
        </authorList>
    </citation>
    <scope>NUCLEOTIDE SEQUENCE [LARGE SCALE GENOMIC DNA]</scope>
    <source>
        <strain evidence="2 3">Georgia GA2</strain>
    </source>
</reference>
<keyword evidence="3" id="KW-1185">Reference proteome</keyword>
<dbReference type="InParanoid" id="A0A139W8S0"/>
<dbReference type="EMBL" id="KQ973098">
    <property type="protein sequence ID" value="KXZ75676.1"/>
    <property type="molecule type" value="Genomic_DNA"/>
</dbReference>
<dbReference type="Proteomes" id="UP000007266">
    <property type="component" value="Unassembled WGS sequence"/>
</dbReference>
<protein>
    <submittedName>
        <fullName evidence="2">Uncharacterized protein</fullName>
    </submittedName>
</protein>
<gene>
    <name evidence="2" type="primary">AUGUSTUS-3.0.2_31322</name>
    <name evidence="2" type="ORF">TcasGA2_TC031322</name>
</gene>
<evidence type="ECO:0000313" key="2">
    <source>
        <dbReference type="EMBL" id="KXZ75676.1"/>
    </source>
</evidence>
<evidence type="ECO:0000256" key="1">
    <source>
        <dbReference type="SAM" id="MobiDB-lite"/>
    </source>
</evidence>
<feature type="compositionally biased region" description="Basic and acidic residues" evidence="1">
    <location>
        <begin position="1"/>
        <end position="21"/>
    </location>
</feature>
<name>A0A139W8S0_TRICA</name>
<proteinExistence type="predicted"/>
<dbReference type="AlphaFoldDB" id="A0A139W8S0"/>
<reference evidence="2 3" key="1">
    <citation type="journal article" date="2008" name="Nature">
        <title>The genome of the model beetle and pest Tribolium castaneum.</title>
        <authorList>
            <consortium name="Tribolium Genome Sequencing Consortium"/>
            <person name="Richards S."/>
            <person name="Gibbs R.A."/>
            <person name="Weinstock G.M."/>
            <person name="Brown S.J."/>
            <person name="Denell R."/>
            <person name="Beeman R.W."/>
            <person name="Gibbs R."/>
            <person name="Beeman R.W."/>
            <person name="Brown S.J."/>
            <person name="Bucher G."/>
            <person name="Friedrich M."/>
            <person name="Grimmelikhuijzen C.J."/>
            <person name="Klingler M."/>
            <person name="Lorenzen M."/>
            <person name="Richards S."/>
            <person name="Roth S."/>
            <person name="Schroder R."/>
            <person name="Tautz D."/>
            <person name="Zdobnov E.M."/>
            <person name="Muzny D."/>
            <person name="Gibbs R.A."/>
            <person name="Weinstock G.M."/>
            <person name="Attaway T."/>
            <person name="Bell S."/>
            <person name="Buhay C.J."/>
            <person name="Chandrabose M.N."/>
            <person name="Chavez D."/>
            <person name="Clerk-Blankenburg K.P."/>
            <person name="Cree A."/>
            <person name="Dao M."/>
            <person name="Davis C."/>
            <person name="Chacko J."/>
            <person name="Dinh H."/>
            <person name="Dugan-Rocha S."/>
            <person name="Fowler G."/>
            <person name="Garner T.T."/>
            <person name="Garnes J."/>
            <person name="Gnirke A."/>
            <person name="Hawes A."/>
            <person name="Hernandez J."/>
            <person name="Hines S."/>
            <person name="Holder M."/>
            <person name="Hume J."/>
            <person name="Jhangiani S.N."/>
            <person name="Joshi V."/>
            <person name="Khan Z.M."/>
            <person name="Jackson L."/>
            <person name="Kovar C."/>
            <person name="Kowis A."/>
            <person name="Lee S."/>
            <person name="Lewis L.R."/>
            <person name="Margolis J."/>
            <person name="Morgan M."/>
            <person name="Nazareth L.V."/>
            <person name="Nguyen N."/>
            <person name="Okwuonu G."/>
            <person name="Parker D."/>
            <person name="Richards S."/>
            <person name="Ruiz S.J."/>
            <person name="Santibanez J."/>
            <person name="Savard J."/>
            <person name="Scherer S.E."/>
            <person name="Schneider B."/>
            <person name="Sodergren E."/>
            <person name="Tautz D."/>
            <person name="Vattahil S."/>
            <person name="Villasana D."/>
            <person name="White C.S."/>
            <person name="Wright R."/>
            <person name="Park Y."/>
            <person name="Beeman R.W."/>
            <person name="Lord J."/>
            <person name="Oppert B."/>
            <person name="Lorenzen M."/>
            <person name="Brown S."/>
            <person name="Wang L."/>
            <person name="Savard J."/>
            <person name="Tautz D."/>
            <person name="Richards S."/>
            <person name="Weinstock G."/>
            <person name="Gibbs R.A."/>
            <person name="Liu Y."/>
            <person name="Worley K."/>
            <person name="Weinstock G."/>
            <person name="Elsik C.G."/>
            <person name="Reese J.T."/>
            <person name="Elhaik E."/>
            <person name="Landan G."/>
            <person name="Graur D."/>
            <person name="Arensburger P."/>
            <person name="Atkinson P."/>
            <person name="Beeman R.W."/>
            <person name="Beidler J."/>
            <person name="Brown S.J."/>
            <person name="Demuth J.P."/>
            <person name="Drury D.W."/>
            <person name="Du Y.Z."/>
            <person name="Fujiwara H."/>
            <person name="Lorenzen M."/>
            <person name="Maselli V."/>
            <person name="Osanai M."/>
            <person name="Park Y."/>
            <person name="Robertson H.M."/>
            <person name="Tu Z."/>
            <person name="Wang J.J."/>
            <person name="Wang S."/>
            <person name="Richards S."/>
            <person name="Song H."/>
            <person name="Zhang L."/>
            <person name="Sodergren E."/>
            <person name="Werner D."/>
            <person name="Stanke M."/>
            <person name="Morgenstern B."/>
            <person name="Solovyev V."/>
            <person name="Kosarev P."/>
            <person name="Brown G."/>
            <person name="Chen H.C."/>
            <person name="Ermolaeva O."/>
            <person name="Hlavina W."/>
            <person name="Kapustin Y."/>
            <person name="Kiryutin B."/>
            <person name="Kitts P."/>
            <person name="Maglott D."/>
            <person name="Pruitt K."/>
            <person name="Sapojnikov V."/>
            <person name="Souvorov A."/>
            <person name="Mackey A.J."/>
            <person name="Waterhouse R.M."/>
            <person name="Wyder S."/>
            <person name="Zdobnov E.M."/>
            <person name="Zdobnov E.M."/>
            <person name="Wyder S."/>
            <person name="Kriventseva E.V."/>
            <person name="Kadowaki T."/>
            <person name="Bork P."/>
            <person name="Aranda M."/>
            <person name="Bao R."/>
            <person name="Beermann A."/>
            <person name="Berns N."/>
            <person name="Bolognesi R."/>
            <person name="Bonneton F."/>
            <person name="Bopp D."/>
            <person name="Brown S.J."/>
            <person name="Bucher G."/>
            <person name="Butts T."/>
            <person name="Chaumot A."/>
            <person name="Denell R.E."/>
            <person name="Ferrier D.E."/>
            <person name="Friedrich M."/>
            <person name="Gordon C.M."/>
            <person name="Jindra M."/>
            <person name="Klingler M."/>
            <person name="Lan Q."/>
            <person name="Lattorff H.M."/>
            <person name="Laudet V."/>
            <person name="von Levetsow C."/>
            <person name="Liu Z."/>
            <person name="Lutz R."/>
            <person name="Lynch J.A."/>
            <person name="da Fonseca R.N."/>
            <person name="Posnien N."/>
            <person name="Reuter R."/>
            <person name="Roth S."/>
            <person name="Savard J."/>
            <person name="Schinko J.B."/>
            <person name="Schmitt C."/>
            <person name="Schoppmeier M."/>
            <person name="Schroder R."/>
            <person name="Shippy T.D."/>
            <person name="Simonnet F."/>
            <person name="Marques-Souza H."/>
            <person name="Tautz D."/>
            <person name="Tomoyasu Y."/>
            <person name="Trauner J."/>
            <person name="Van der Zee M."/>
            <person name="Vervoort M."/>
            <person name="Wittkopp N."/>
            <person name="Wimmer E.A."/>
            <person name="Yang X."/>
            <person name="Jones A.K."/>
            <person name="Sattelle D.B."/>
            <person name="Ebert P.R."/>
            <person name="Nelson D."/>
            <person name="Scott J.G."/>
            <person name="Beeman R.W."/>
            <person name="Muthukrishnan S."/>
            <person name="Kramer K.J."/>
            <person name="Arakane Y."/>
            <person name="Beeman R.W."/>
            <person name="Zhu Q."/>
            <person name="Hogenkamp D."/>
            <person name="Dixit R."/>
            <person name="Oppert B."/>
            <person name="Jiang H."/>
            <person name="Zou Z."/>
            <person name="Marshall J."/>
            <person name="Elpidina E."/>
            <person name="Vinokurov K."/>
            <person name="Oppert C."/>
            <person name="Zou Z."/>
            <person name="Evans J."/>
            <person name="Lu Z."/>
            <person name="Zhao P."/>
            <person name="Sumathipala N."/>
            <person name="Altincicek B."/>
            <person name="Vilcinskas A."/>
            <person name="Williams M."/>
            <person name="Hultmark D."/>
            <person name="Hetru C."/>
            <person name="Jiang H."/>
            <person name="Grimmelikhuijzen C.J."/>
            <person name="Hauser F."/>
            <person name="Cazzamali G."/>
            <person name="Williamson M."/>
            <person name="Park Y."/>
            <person name="Li B."/>
            <person name="Tanaka Y."/>
            <person name="Predel R."/>
            <person name="Neupert S."/>
            <person name="Schachtner J."/>
            <person name="Verleyen P."/>
            <person name="Raible F."/>
            <person name="Bork P."/>
            <person name="Friedrich M."/>
            <person name="Walden K.K."/>
            <person name="Robertson H.M."/>
            <person name="Angeli S."/>
            <person name="Foret S."/>
            <person name="Bucher G."/>
            <person name="Schuetz S."/>
            <person name="Maleszka R."/>
            <person name="Wimmer E.A."/>
            <person name="Beeman R.W."/>
            <person name="Lorenzen M."/>
            <person name="Tomoyasu Y."/>
            <person name="Miller S.C."/>
            <person name="Grossmann D."/>
            <person name="Bucher G."/>
        </authorList>
    </citation>
    <scope>NUCLEOTIDE SEQUENCE [LARGE SCALE GENOMIC DNA]</scope>
    <source>
        <strain evidence="2 3">Georgia GA2</strain>
    </source>
</reference>
<evidence type="ECO:0000313" key="3">
    <source>
        <dbReference type="Proteomes" id="UP000007266"/>
    </source>
</evidence>
<sequence length="88" mass="9995">MLKLLRGDDNTTNSGKERGNEPDPTPSIVGANKRKTEIRNHISKTGTTIRQCVMSTMSKCPSIYDGTPKRLPYQQNYLDLIIIDYTMY</sequence>